<organism evidence="3 4">
    <name type="scientific">Azospirillum thermophilum</name>
    <dbReference type="NCBI Taxonomy" id="2202148"/>
    <lineage>
        <taxon>Bacteria</taxon>
        <taxon>Pseudomonadati</taxon>
        <taxon>Pseudomonadota</taxon>
        <taxon>Alphaproteobacteria</taxon>
        <taxon>Rhodospirillales</taxon>
        <taxon>Azospirillaceae</taxon>
        <taxon>Azospirillum</taxon>
    </lineage>
</organism>
<dbReference type="PANTHER" id="PTHR37549">
    <property type="entry name" value="LIPOPROTEIN LPRI"/>
    <property type="match status" value="1"/>
</dbReference>
<gene>
    <name evidence="3" type="ORF">DEW08_22375</name>
</gene>
<dbReference type="KEGG" id="azz:DEW08_22375"/>
<dbReference type="GO" id="GO:0005576">
    <property type="term" value="C:extracellular region"/>
    <property type="evidence" value="ECO:0007669"/>
    <property type="project" value="TreeGrafter"/>
</dbReference>
<dbReference type="Pfam" id="PF06674">
    <property type="entry name" value="DUF1176"/>
    <property type="match status" value="1"/>
</dbReference>
<dbReference type="InterPro" id="IPR009739">
    <property type="entry name" value="LprI-like_N"/>
</dbReference>
<protein>
    <recommendedName>
        <fullName evidence="2">Lysozyme inhibitor LprI-like N-terminal domain-containing protein</fullName>
    </recommendedName>
</protein>
<feature type="chain" id="PRO_5015672060" description="Lysozyme inhibitor LprI-like N-terminal domain-containing protein" evidence="1">
    <location>
        <begin position="19"/>
        <end position="297"/>
    </location>
</feature>
<feature type="domain" description="Lysozyme inhibitor LprI-like N-terminal" evidence="2">
    <location>
        <begin position="29"/>
        <end position="88"/>
    </location>
</feature>
<accession>A0A2S2CWP5</accession>
<keyword evidence="1" id="KW-0732">Signal</keyword>
<feature type="signal peptide" evidence="1">
    <location>
        <begin position="1"/>
        <end position="18"/>
    </location>
</feature>
<dbReference type="Proteomes" id="UP000245629">
    <property type="component" value="Plasmid unnamed1"/>
</dbReference>
<name>A0A2S2CWP5_9PROT</name>
<geneLocation type="plasmid" evidence="3 4">
    <name>unnamed1</name>
</geneLocation>
<evidence type="ECO:0000256" key="1">
    <source>
        <dbReference type="SAM" id="SignalP"/>
    </source>
</evidence>
<dbReference type="Pfam" id="PF07007">
    <property type="entry name" value="LprI"/>
    <property type="match status" value="1"/>
</dbReference>
<keyword evidence="4" id="KW-1185">Reference proteome</keyword>
<proteinExistence type="predicted"/>
<keyword evidence="3" id="KW-0614">Plasmid</keyword>
<dbReference type="InterPro" id="IPR052755">
    <property type="entry name" value="Lysozyme_Inhibitor_LprI"/>
</dbReference>
<evidence type="ECO:0000313" key="3">
    <source>
        <dbReference type="EMBL" id="AWK88820.1"/>
    </source>
</evidence>
<sequence>MRRLLAAMILLAPLASEAAPLTKQPGFDCAKATQPAEKAICADDSLAAMDRLLGRVYRLAVEGQPADRVTALKAAQGRWLLDRNKAFKDANNDPMMLNGVYHRRIQEVIRLAGQRALAAAIAVAKPIDPLKEAGRDAEDDAGFVAYTLTTLFPSPDAPDPGGAEEVLSNLELYGGFSFAAALPDGRLFVAVPEGCGAYQCSNFPFLIDKAKGIAARLGVEVLADGKRRVDPGAAPVGLVSLNGPLVEFFEQGRGLGDCGSKWRYRVEGQTLKLVQLEEKPECDGRPWDGKGTKTRTF</sequence>
<dbReference type="EMBL" id="CP029356">
    <property type="protein sequence ID" value="AWK88820.1"/>
    <property type="molecule type" value="Genomic_DNA"/>
</dbReference>
<dbReference type="RefSeq" id="WP_109331485.1">
    <property type="nucleotide sequence ID" value="NZ_CP029356.1"/>
</dbReference>
<dbReference type="PANTHER" id="PTHR37549:SF1">
    <property type="entry name" value="LIPOPROTEIN LPRI"/>
    <property type="match status" value="1"/>
</dbReference>
<dbReference type="AlphaFoldDB" id="A0A2S2CWP5"/>
<evidence type="ECO:0000259" key="2">
    <source>
        <dbReference type="Pfam" id="PF07007"/>
    </source>
</evidence>
<reference evidence="4" key="1">
    <citation type="submission" date="2018-05" db="EMBL/GenBank/DDBJ databases">
        <title>Azospirillum thermophila sp. nov., a novel isolated from hot spring.</title>
        <authorList>
            <person name="Zhao Z."/>
        </authorList>
    </citation>
    <scope>NUCLEOTIDE SEQUENCE [LARGE SCALE GENOMIC DNA]</scope>
    <source>
        <strain evidence="4">CFH 70021</strain>
        <plasmid evidence="4">unnamed1</plasmid>
    </source>
</reference>
<evidence type="ECO:0000313" key="4">
    <source>
        <dbReference type="Proteomes" id="UP000245629"/>
    </source>
</evidence>
<dbReference type="InterPro" id="IPR009560">
    <property type="entry name" value="DUF1176"/>
</dbReference>
<dbReference type="Gene3D" id="1.20.1270.180">
    <property type="match status" value="1"/>
</dbReference>